<dbReference type="Gene3D" id="3.40.30.10">
    <property type="entry name" value="Glutaredoxin"/>
    <property type="match status" value="1"/>
</dbReference>
<dbReference type="AlphaFoldDB" id="A0A9D9ELL4"/>
<keyword evidence="5" id="KW-0732">Signal</keyword>
<evidence type="ECO:0000259" key="6">
    <source>
        <dbReference type="PROSITE" id="PS51352"/>
    </source>
</evidence>
<evidence type="ECO:0000256" key="4">
    <source>
        <dbReference type="ARBA" id="ARBA00023284"/>
    </source>
</evidence>
<evidence type="ECO:0000256" key="3">
    <source>
        <dbReference type="ARBA" id="ARBA00023157"/>
    </source>
</evidence>
<keyword evidence="2" id="KW-0201">Cytochrome c-type biogenesis</keyword>
<sequence length="372" mass="41883">MKSIIRTAAGMTAAIAGLLAAASCNTDRHITGTFSDIADDSLAVHIFKADSNRPVAVDTIVAENGKFSVDFKDTALFMVYILPLQDYQSMMPEPIYVLPGEKVKVSGSISDPVLSGTRIYDGLARFEGFKTMKDEFKALYEKAAQTAESDILGQQALNGEYDRLTARRDSIYAEYVKNNPDDLTSGYLTLFMNPEKGLESYNLLSSTVKESALGRHLDDVASYFESAVEKEKNKVNIQPGKPAPEFSLKDLDGKERNLASFKGRYVLLDFWGKWCYWCMKGMPDMKKYYDKYRSKIEFVGINCRDSEETWRETVESEGLDWTNLYNGTSDEILKSYAVEGFPTKVLIDKEGKIIQVFVGESQELYDKLDELF</sequence>
<comment type="caution">
    <text evidence="7">The sequence shown here is derived from an EMBL/GenBank/DDBJ whole genome shotgun (WGS) entry which is preliminary data.</text>
</comment>
<dbReference type="PANTHER" id="PTHR42852:SF6">
    <property type="entry name" value="THIOL:DISULFIDE INTERCHANGE PROTEIN DSBE"/>
    <property type="match status" value="1"/>
</dbReference>
<keyword evidence="3" id="KW-1015">Disulfide bond</keyword>
<dbReference type="GO" id="GO:0016209">
    <property type="term" value="F:antioxidant activity"/>
    <property type="evidence" value="ECO:0007669"/>
    <property type="project" value="InterPro"/>
</dbReference>
<proteinExistence type="predicted"/>
<name>A0A9D9ELL4_9BACT</name>
<evidence type="ECO:0000256" key="1">
    <source>
        <dbReference type="ARBA" id="ARBA00004196"/>
    </source>
</evidence>
<dbReference type="GO" id="GO:0017004">
    <property type="term" value="P:cytochrome complex assembly"/>
    <property type="evidence" value="ECO:0007669"/>
    <property type="project" value="UniProtKB-KW"/>
</dbReference>
<dbReference type="InterPro" id="IPR000866">
    <property type="entry name" value="AhpC/TSA"/>
</dbReference>
<comment type="subcellular location">
    <subcellularLocation>
        <location evidence="1">Cell envelope</location>
    </subcellularLocation>
</comment>
<dbReference type="PROSITE" id="PS51257">
    <property type="entry name" value="PROKAR_LIPOPROTEIN"/>
    <property type="match status" value="1"/>
</dbReference>
<dbReference type="PANTHER" id="PTHR42852">
    <property type="entry name" value="THIOL:DISULFIDE INTERCHANGE PROTEIN DSBE"/>
    <property type="match status" value="1"/>
</dbReference>
<organism evidence="7 8">
    <name type="scientific">Candidatus Cryptobacteroides merdigallinarum</name>
    <dbReference type="NCBI Taxonomy" id="2840770"/>
    <lineage>
        <taxon>Bacteria</taxon>
        <taxon>Pseudomonadati</taxon>
        <taxon>Bacteroidota</taxon>
        <taxon>Bacteroidia</taxon>
        <taxon>Bacteroidales</taxon>
        <taxon>Candidatus Cryptobacteroides</taxon>
    </lineage>
</organism>
<evidence type="ECO:0000313" key="8">
    <source>
        <dbReference type="Proteomes" id="UP000810252"/>
    </source>
</evidence>
<dbReference type="SUPFAM" id="SSF52833">
    <property type="entry name" value="Thioredoxin-like"/>
    <property type="match status" value="1"/>
</dbReference>
<dbReference type="InterPro" id="IPR050553">
    <property type="entry name" value="Thioredoxin_ResA/DsbE_sf"/>
</dbReference>
<feature type="chain" id="PRO_5039634992" evidence="5">
    <location>
        <begin position="22"/>
        <end position="372"/>
    </location>
</feature>
<feature type="domain" description="Thioredoxin" evidence="6">
    <location>
        <begin position="237"/>
        <end position="372"/>
    </location>
</feature>
<evidence type="ECO:0000256" key="5">
    <source>
        <dbReference type="SAM" id="SignalP"/>
    </source>
</evidence>
<feature type="signal peptide" evidence="5">
    <location>
        <begin position="1"/>
        <end position="21"/>
    </location>
</feature>
<accession>A0A9D9ELL4</accession>
<dbReference type="GO" id="GO:0030313">
    <property type="term" value="C:cell envelope"/>
    <property type="evidence" value="ECO:0007669"/>
    <property type="project" value="UniProtKB-SubCell"/>
</dbReference>
<dbReference type="InterPro" id="IPR013766">
    <property type="entry name" value="Thioredoxin_domain"/>
</dbReference>
<keyword evidence="4" id="KW-0676">Redox-active center</keyword>
<dbReference type="GO" id="GO:0016491">
    <property type="term" value="F:oxidoreductase activity"/>
    <property type="evidence" value="ECO:0007669"/>
    <property type="project" value="InterPro"/>
</dbReference>
<dbReference type="Pfam" id="PF00578">
    <property type="entry name" value="AhpC-TSA"/>
    <property type="match status" value="1"/>
</dbReference>
<dbReference type="InterPro" id="IPR036249">
    <property type="entry name" value="Thioredoxin-like_sf"/>
</dbReference>
<protein>
    <submittedName>
        <fullName evidence="7">AhpC/TSA family protein</fullName>
    </submittedName>
</protein>
<dbReference type="CDD" id="cd02966">
    <property type="entry name" value="TlpA_like_family"/>
    <property type="match status" value="1"/>
</dbReference>
<dbReference type="EMBL" id="JADIMQ010000113">
    <property type="protein sequence ID" value="MBO8449213.1"/>
    <property type="molecule type" value="Genomic_DNA"/>
</dbReference>
<dbReference type="Proteomes" id="UP000810252">
    <property type="component" value="Unassembled WGS sequence"/>
</dbReference>
<evidence type="ECO:0000313" key="7">
    <source>
        <dbReference type="EMBL" id="MBO8449213.1"/>
    </source>
</evidence>
<dbReference type="PROSITE" id="PS51352">
    <property type="entry name" value="THIOREDOXIN_2"/>
    <property type="match status" value="1"/>
</dbReference>
<evidence type="ECO:0000256" key="2">
    <source>
        <dbReference type="ARBA" id="ARBA00022748"/>
    </source>
</evidence>
<reference evidence="7" key="2">
    <citation type="journal article" date="2021" name="PeerJ">
        <title>Extensive microbial diversity within the chicken gut microbiome revealed by metagenomics and culture.</title>
        <authorList>
            <person name="Gilroy R."/>
            <person name="Ravi A."/>
            <person name="Getino M."/>
            <person name="Pursley I."/>
            <person name="Horton D.L."/>
            <person name="Alikhan N.F."/>
            <person name="Baker D."/>
            <person name="Gharbi K."/>
            <person name="Hall N."/>
            <person name="Watson M."/>
            <person name="Adriaenssens E.M."/>
            <person name="Foster-Nyarko E."/>
            <person name="Jarju S."/>
            <person name="Secka A."/>
            <person name="Antonio M."/>
            <person name="Oren A."/>
            <person name="Chaudhuri R.R."/>
            <person name="La Ragione R."/>
            <person name="Hildebrand F."/>
            <person name="Pallen M.J."/>
        </authorList>
    </citation>
    <scope>NUCLEOTIDE SEQUENCE</scope>
    <source>
        <strain evidence="7">20514</strain>
    </source>
</reference>
<reference evidence="7" key="1">
    <citation type="submission" date="2020-10" db="EMBL/GenBank/DDBJ databases">
        <authorList>
            <person name="Gilroy R."/>
        </authorList>
    </citation>
    <scope>NUCLEOTIDE SEQUENCE</scope>
    <source>
        <strain evidence="7">20514</strain>
    </source>
</reference>
<gene>
    <name evidence="7" type="ORF">IAC29_08085</name>
</gene>